<proteinExistence type="predicted"/>
<feature type="non-terminal residue" evidence="1">
    <location>
        <position position="130"/>
    </location>
</feature>
<reference evidence="1" key="1">
    <citation type="submission" date="2013-08" db="EMBL/GenBank/DDBJ databases">
        <authorList>
            <person name="Mendez C."/>
            <person name="Richter M."/>
            <person name="Ferrer M."/>
            <person name="Sanchez J."/>
        </authorList>
    </citation>
    <scope>NUCLEOTIDE SEQUENCE</scope>
</reference>
<reference evidence="1" key="2">
    <citation type="journal article" date="2014" name="ISME J.">
        <title>Microbial stratification in low pH oxic and suboxic macroscopic growths along an acid mine drainage.</title>
        <authorList>
            <person name="Mendez-Garcia C."/>
            <person name="Mesa V."/>
            <person name="Sprenger R.R."/>
            <person name="Richter M."/>
            <person name="Diez M.S."/>
            <person name="Solano J."/>
            <person name="Bargiela R."/>
            <person name="Golyshina O.V."/>
            <person name="Manteca A."/>
            <person name="Ramos J.L."/>
            <person name="Gallego J.R."/>
            <person name="Llorente I."/>
            <person name="Martins Dos Santos V.A."/>
            <person name="Jensen O.N."/>
            <person name="Pelaez A.I."/>
            <person name="Sanchez J."/>
            <person name="Ferrer M."/>
        </authorList>
    </citation>
    <scope>NUCLEOTIDE SEQUENCE</scope>
</reference>
<name>T1BDK0_9ZZZZ</name>
<organism evidence="1">
    <name type="scientific">mine drainage metagenome</name>
    <dbReference type="NCBI Taxonomy" id="410659"/>
    <lineage>
        <taxon>unclassified sequences</taxon>
        <taxon>metagenomes</taxon>
        <taxon>ecological metagenomes</taxon>
    </lineage>
</organism>
<accession>T1BDK0</accession>
<dbReference type="AlphaFoldDB" id="T1BDK0"/>
<protein>
    <submittedName>
        <fullName evidence="1">Type IV fimbrial biogenesis PilY1-related protein</fullName>
    </submittedName>
</protein>
<evidence type="ECO:0000313" key="1">
    <source>
        <dbReference type="EMBL" id="EQD70981.1"/>
    </source>
</evidence>
<sequence>MQIGASSDDPNINDVLYMQGSSNLPVFITYNGPSPPNPYTAYTLTDYNTNLSSIKSSYLSTYPNIGGWSTYPTNAGYIPFSPQVMYSLRGFGYGANQSASTGHLVVPMTSAGQAPTTSSVATAISQFSQA</sequence>
<gene>
    <name evidence="1" type="ORF">B1B_04705</name>
</gene>
<dbReference type="EMBL" id="AUZY01002947">
    <property type="protein sequence ID" value="EQD70981.1"/>
    <property type="molecule type" value="Genomic_DNA"/>
</dbReference>
<comment type="caution">
    <text evidence="1">The sequence shown here is derived from an EMBL/GenBank/DDBJ whole genome shotgun (WGS) entry which is preliminary data.</text>
</comment>